<keyword evidence="1" id="KW-0378">Hydrolase</keyword>
<keyword evidence="1" id="KW-0540">Nuclease</keyword>
<proteinExistence type="predicted"/>
<dbReference type="AlphaFoldDB" id="A0AAV4AQ39"/>
<evidence type="ECO:0000313" key="2">
    <source>
        <dbReference type="Proteomes" id="UP000735302"/>
    </source>
</evidence>
<organism evidence="1 2">
    <name type="scientific">Plakobranchus ocellatus</name>
    <dbReference type="NCBI Taxonomy" id="259542"/>
    <lineage>
        <taxon>Eukaryota</taxon>
        <taxon>Metazoa</taxon>
        <taxon>Spiralia</taxon>
        <taxon>Lophotrochozoa</taxon>
        <taxon>Mollusca</taxon>
        <taxon>Gastropoda</taxon>
        <taxon>Heterobranchia</taxon>
        <taxon>Euthyneura</taxon>
        <taxon>Panpulmonata</taxon>
        <taxon>Sacoglossa</taxon>
        <taxon>Placobranchoidea</taxon>
        <taxon>Plakobranchidae</taxon>
        <taxon>Plakobranchus</taxon>
    </lineage>
</organism>
<sequence length="111" mass="13137">MGTYVWSIHLHGCQCWTLTKDTEQRLEAVEMWFIRRIMKVSWTKRKTTAEVMDMAGYKRSLLNTIRERRLKIFGHIISSGGLEELLWRAKICGNKSRGRQRTNLCFLICDE</sequence>
<protein>
    <submittedName>
        <fullName evidence="1">Endonuclease-reverse transcriptase</fullName>
    </submittedName>
</protein>
<comment type="caution">
    <text evidence="1">The sequence shown here is derived from an EMBL/GenBank/DDBJ whole genome shotgun (WGS) entry which is preliminary data.</text>
</comment>
<dbReference type="Proteomes" id="UP000735302">
    <property type="component" value="Unassembled WGS sequence"/>
</dbReference>
<reference evidence="1 2" key="1">
    <citation type="journal article" date="2021" name="Elife">
        <title>Chloroplast acquisition without the gene transfer in kleptoplastic sea slugs, Plakobranchus ocellatus.</title>
        <authorList>
            <person name="Maeda T."/>
            <person name="Takahashi S."/>
            <person name="Yoshida T."/>
            <person name="Shimamura S."/>
            <person name="Takaki Y."/>
            <person name="Nagai Y."/>
            <person name="Toyoda A."/>
            <person name="Suzuki Y."/>
            <person name="Arimoto A."/>
            <person name="Ishii H."/>
            <person name="Satoh N."/>
            <person name="Nishiyama T."/>
            <person name="Hasebe M."/>
            <person name="Maruyama T."/>
            <person name="Minagawa J."/>
            <person name="Obokata J."/>
            <person name="Shigenobu S."/>
        </authorList>
    </citation>
    <scope>NUCLEOTIDE SEQUENCE [LARGE SCALE GENOMIC DNA]</scope>
</reference>
<dbReference type="EMBL" id="BLXT01004027">
    <property type="protein sequence ID" value="GFO08985.1"/>
    <property type="molecule type" value="Genomic_DNA"/>
</dbReference>
<gene>
    <name evidence="1" type="ORF">PoB_003549000</name>
</gene>
<accession>A0AAV4AQ39</accession>
<name>A0AAV4AQ39_9GAST</name>
<keyword evidence="1" id="KW-0255">Endonuclease</keyword>
<keyword evidence="2" id="KW-1185">Reference proteome</keyword>
<evidence type="ECO:0000313" key="1">
    <source>
        <dbReference type="EMBL" id="GFO08985.1"/>
    </source>
</evidence>
<dbReference type="GO" id="GO:0004519">
    <property type="term" value="F:endonuclease activity"/>
    <property type="evidence" value="ECO:0007669"/>
    <property type="project" value="UniProtKB-KW"/>
</dbReference>